<dbReference type="GO" id="GO:0030788">
    <property type="term" value="F:precorrin-2 C20-methyltransferase activity"/>
    <property type="evidence" value="ECO:0007669"/>
    <property type="project" value="UniProtKB-EC"/>
</dbReference>
<evidence type="ECO:0000259" key="8">
    <source>
        <dbReference type="Pfam" id="PF00590"/>
    </source>
</evidence>
<evidence type="ECO:0000313" key="9">
    <source>
        <dbReference type="EMBL" id="TDA21393.1"/>
    </source>
</evidence>
<comment type="pathway">
    <text evidence="1">Cofactor biosynthesis; adenosylcobalamin biosynthesis.</text>
</comment>
<evidence type="ECO:0000256" key="5">
    <source>
        <dbReference type="ARBA" id="ARBA00022679"/>
    </source>
</evidence>
<evidence type="ECO:0000256" key="6">
    <source>
        <dbReference type="ARBA" id="ARBA00022691"/>
    </source>
</evidence>
<dbReference type="EC" id="2.1.1.130" evidence="9"/>
<dbReference type="EMBL" id="SMMX01000009">
    <property type="protein sequence ID" value="TDA21393.1"/>
    <property type="molecule type" value="Genomic_DNA"/>
</dbReference>
<dbReference type="GO" id="GO:0009236">
    <property type="term" value="P:cobalamin biosynthetic process"/>
    <property type="evidence" value="ECO:0007669"/>
    <property type="project" value="UniProtKB-UniRule"/>
</dbReference>
<dbReference type="AlphaFoldDB" id="A0A4R4FF63"/>
<accession>A0A4R4FF63</accession>
<dbReference type="InterPro" id="IPR000878">
    <property type="entry name" value="4pyrrol_Mease"/>
</dbReference>
<keyword evidence="6" id="KW-0949">S-adenosyl-L-methionine</keyword>
<dbReference type="Proteomes" id="UP000295710">
    <property type="component" value="Unassembled WGS sequence"/>
</dbReference>
<comment type="caution">
    <text evidence="9">The sequence shown here is derived from an EMBL/GenBank/DDBJ whole genome shotgun (WGS) entry which is preliminary data.</text>
</comment>
<evidence type="ECO:0000256" key="3">
    <source>
        <dbReference type="ARBA" id="ARBA00022573"/>
    </source>
</evidence>
<gene>
    <name evidence="9" type="primary">cobI</name>
    <name evidence="9" type="ORF">E1963_12050</name>
</gene>
<protein>
    <submittedName>
        <fullName evidence="9">Precorrin-2 C(20)-methyltransferase</fullName>
        <ecNumber evidence="9">2.1.1.130</ecNumber>
    </submittedName>
</protein>
<organism evidence="9 10">
    <name type="scientific">Extibacter muris</name>
    <dbReference type="NCBI Taxonomy" id="1796622"/>
    <lineage>
        <taxon>Bacteria</taxon>
        <taxon>Bacillati</taxon>
        <taxon>Bacillota</taxon>
        <taxon>Clostridia</taxon>
        <taxon>Lachnospirales</taxon>
        <taxon>Lachnospiraceae</taxon>
        <taxon>Extibacter</taxon>
    </lineage>
</organism>
<proteinExistence type="inferred from homology"/>
<evidence type="ECO:0000256" key="4">
    <source>
        <dbReference type="ARBA" id="ARBA00022603"/>
    </source>
</evidence>
<dbReference type="PIRSF" id="PIRSF036427">
    <property type="entry name" value="Precrrn-2_mtase"/>
    <property type="match status" value="1"/>
</dbReference>
<reference evidence="9 10" key="1">
    <citation type="journal article" date="2016" name="Nat. Microbiol.">
        <title>The Mouse Intestinal Bacterial Collection (miBC) provides host-specific insight into cultured diversity and functional potential of the gut microbiota.</title>
        <authorList>
            <person name="Lagkouvardos I."/>
            <person name="Pukall R."/>
            <person name="Abt B."/>
            <person name="Foesel B.U."/>
            <person name="Meier-Kolthoff J.P."/>
            <person name="Kumar N."/>
            <person name="Bresciani A."/>
            <person name="Martinez I."/>
            <person name="Just S."/>
            <person name="Ziegler C."/>
            <person name="Brugiroux S."/>
            <person name="Garzetti D."/>
            <person name="Wenning M."/>
            <person name="Bui T.P."/>
            <person name="Wang J."/>
            <person name="Hugenholtz F."/>
            <person name="Plugge C.M."/>
            <person name="Peterson D.A."/>
            <person name="Hornef M.W."/>
            <person name="Baines J.F."/>
            <person name="Smidt H."/>
            <person name="Walter J."/>
            <person name="Kristiansen K."/>
            <person name="Nielsen H.B."/>
            <person name="Haller D."/>
            <person name="Overmann J."/>
            <person name="Stecher B."/>
            <person name="Clavel T."/>
        </authorList>
    </citation>
    <scope>NUCLEOTIDE SEQUENCE [LARGE SCALE GENOMIC DNA]</scope>
    <source>
        <strain evidence="9 10">DSM 28560</strain>
    </source>
</reference>
<dbReference type="InterPro" id="IPR014776">
    <property type="entry name" value="4pyrrole_Mease_sub2"/>
</dbReference>
<evidence type="ECO:0000256" key="2">
    <source>
        <dbReference type="ARBA" id="ARBA00005879"/>
    </source>
</evidence>
<dbReference type="PANTHER" id="PTHR43467:SF2">
    <property type="entry name" value="COBALT-PRECORRIN-2 C(20)-METHYLTRANSFERASE"/>
    <property type="match status" value="1"/>
</dbReference>
<comment type="similarity">
    <text evidence="2 7">Belongs to the precorrin methyltransferase family.</text>
</comment>
<dbReference type="SUPFAM" id="SSF53790">
    <property type="entry name" value="Tetrapyrrole methylase"/>
    <property type="match status" value="1"/>
</dbReference>
<dbReference type="UniPathway" id="UPA00148"/>
<dbReference type="InterPro" id="IPR012382">
    <property type="entry name" value="CobI/CbiL"/>
</dbReference>
<dbReference type="GO" id="GO:0032259">
    <property type="term" value="P:methylation"/>
    <property type="evidence" value="ECO:0007669"/>
    <property type="project" value="UniProtKB-KW"/>
</dbReference>
<dbReference type="InterPro" id="IPR006364">
    <property type="entry name" value="CobI/CbiL/CobIJ_dom"/>
</dbReference>
<evidence type="ECO:0000256" key="7">
    <source>
        <dbReference type="PIRNR" id="PIRNR036427"/>
    </source>
</evidence>
<dbReference type="Gene3D" id="3.30.950.10">
    <property type="entry name" value="Methyltransferase, Cobalt-precorrin-4 Transmethylase, Domain 2"/>
    <property type="match status" value="1"/>
</dbReference>
<keyword evidence="5 9" id="KW-0808">Transferase</keyword>
<dbReference type="InterPro" id="IPR014777">
    <property type="entry name" value="4pyrrole_Mease_sub1"/>
</dbReference>
<dbReference type="RefSeq" id="WP_132278284.1">
    <property type="nucleotide sequence ID" value="NZ_JAOBST010000014.1"/>
</dbReference>
<sequence>MDGTFYGVGVGPGDPELLTLKAVRIIQECDVVALAVSDKAFQEPVYDREGASQELCGYLQRCVAYQIVLPVIPELAGKKKLFLPMPMIKEKEKLRQIHDACADAAEQIIRQGKNVAFITLGDPAIYSTCLYVHKRLAAKGIRTCLIPGIPSFCAAAARMNVGLAENREELHIIPASYGVEESLGLNGTKVLMKAGAKMPDVKQAVAARKMEIHMVENCGMPGEQIYERAEDIPDDAGYYSLMIIKE</sequence>
<name>A0A4R4FF63_9FIRM</name>
<dbReference type="PANTHER" id="PTHR43467">
    <property type="entry name" value="COBALT-PRECORRIN-2 C(20)-METHYLTRANSFERASE"/>
    <property type="match status" value="1"/>
</dbReference>
<keyword evidence="3" id="KW-0169">Cobalamin biosynthesis</keyword>
<dbReference type="NCBIfam" id="TIGR01467">
    <property type="entry name" value="cobI_cbiL"/>
    <property type="match status" value="1"/>
</dbReference>
<dbReference type="Pfam" id="PF00590">
    <property type="entry name" value="TP_methylase"/>
    <property type="match status" value="1"/>
</dbReference>
<keyword evidence="4 9" id="KW-0489">Methyltransferase</keyword>
<evidence type="ECO:0000256" key="1">
    <source>
        <dbReference type="ARBA" id="ARBA00004953"/>
    </source>
</evidence>
<feature type="domain" description="Tetrapyrrole methylase" evidence="8">
    <location>
        <begin position="4"/>
        <end position="227"/>
    </location>
</feature>
<evidence type="ECO:0000313" key="10">
    <source>
        <dbReference type="Proteomes" id="UP000295710"/>
    </source>
</evidence>
<keyword evidence="10" id="KW-1185">Reference proteome</keyword>
<dbReference type="CDD" id="cd11645">
    <property type="entry name" value="Precorrin_2_C20_MT"/>
    <property type="match status" value="1"/>
</dbReference>
<dbReference type="Gene3D" id="3.40.1010.10">
    <property type="entry name" value="Cobalt-precorrin-4 Transmethylase, Domain 1"/>
    <property type="match status" value="1"/>
</dbReference>
<dbReference type="InterPro" id="IPR035996">
    <property type="entry name" value="4pyrrol_Methylase_sf"/>
</dbReference>